<organism evidence="1 2">
    <name type="scientific">Pyropia yezoensis</name>
    <name type="common">Susabi-nori</name>
    <name type="synonym">Porphyra yezoensis</name>
    <dbReference type="NCBI Taxonomy" id="2788"/>
    <lineage>
        <taxon>Eukaryota</taxon>
        <taxon>Rhodophyta</taxon>
        <taxon>Bangiophyceae</taxon>
        <taxon>Bangiales</taxon>
        <taxon>Bangiaceae</taxon>
        <taxon>Pyropia</taxon>
    </lineage>
</organism>
<name>A0ACC3CE92_PYRYE</name>
<protein>
    <submittedName>
        <fullName evidence="1">Uncharacterized protein</fullName>
    </submittedName>
</protein>
<evidence type="ECO:0000313" key="2">
    <source>
        <dbReference type="Proteomes" id="UP000798662"/>
    </source>
</evidence>
<evidence type="ECO:0000313" key="1">
    <source>
        <dbReference type="EMBL" id="KAK1868265.1"/>
    </source>
</evidence>
<proteinExistence type="predicted"/>
<accession>A0ACC3CE92</accession>
<reference evidence="1" key="1">
    <citation type="submission" date="2019-11" db="EMBL/GenBank/DDBJ databases">
        <title>Nori genome reveals adaptations in red seaweeds to the harsh intertidal environment.</title>
        <authorList>
            <person name="Wang D."/>
            <person name="Mao Y."/>
        </authorList>
    </citation>
    <scope>NUCLEOTIDE SEQUENCE</scope>
    <source>
        <tissue evidence="1">Gametophyte</tissue>
    </source>
</reference>
<dbReference type="Proteomes" id="UP000798662">
    <property type="component" value="Chromosome 3"/>
</dbReference>
<gene>
    <name evidence="1" type="ORF">I4F81_010758</name>
</gene>
<dbReference type="EMBL" id="CM020620">
    <property type="protein sequence ID" value="KAK1868265.1"/>
    <property type="molecule type" value="Genomic_DNA"/>
</dbReference>
<comment type="caution">
    <text evidence="1">The sequence shown here is derived from an EMBL/GenBank/DDBJ whole genome shotgun (WGS) entry which is preliminary data.</text>
</comment>
<keyword evidence="2" id="KW-1185">Reference proteome</keyword>
<sequence length="232" mass="22792">MRSTHPSGVRRAATERRKEGEHKPIVERSHVEGGGKAGEGGRGCRPLPPAGIAAATPTTAATAATSAAAAAVTTIAAAATAAATTAVTIIGGGDRSGGGGEGASSGGSTTDIAGARRGRSGAPCWRPSTVTAPAVAVTATAAATTAASAAAVAAVTAAADGAAAAAERHGLRRWARIAEADAGRRPRCAARCIPIAEDYVEEGRGTVQRGPVTLQVVLVSHTSFLFTSPITR</sequence>